<feature type="non-terminal residue" evidence="1">
    <location>
        <position position="280"/>
    </location>
</feature>
<organism evidence="1">
    <name type="scientific">marine sediment metagenome</name>
    <dbReference type="NCBI Taxonomy" id="412755"/>
    <lineage>
        <taxon>unclassified sequences</taxon>
        <taxon>metagenomes</taxon>
        <taxon>ecological metagenomes</taxon>
    </lineage>
</organism>
<name>X1MPH7_9ZZZZ</name>
<dbReference type="EMBL" id="BARV01018446">
    <property type="protein sequence ID" value="GAI19936.1"/>
    <property type="molecule type" value="Genomic_DNA"/>
</dbReference>
<proteinExistence type="predicted"/>
<dbReference type="AlphaFoldDB" id="X1MPH7"/>
<comment type="caution">
    <text evidence="1">The sequence shown here is derived from an EMBL/GenBank/DDBJ whole genome shotgun (WGS) entry which is preliminary data.</text>
</comment>
<evidence type="ECO:0008006" key="2">
    <source>
        <dbReference type="Google" id="ProtNLM"/>
    </source>
</evidence>
<sequence length="280" mass="30873">PNSHVAILAQSQGLPFVHLFLEPDVFRVEQLVGRSVYLAVTTESWDRWCKVKLLDIETLDQQDRSAILALKQTPQLTIQPILHKGQFSADTNDLYPSHIAYFGGKASNFGILRRSIPENSPSALAFSFDLWSAFLEQPLSPVAPITVAPGQHILFWADGDVEQGPNHTSFKLSRSGEDLGLYDIDGTTLIDGLSYGPQTDNISYGRTIDGAGRWQFLDSPSPGTANSAYSSNNGLVINEFMADNETTIEDPNEPGEYPDWLELYNGFDSAVVINGMYLTD</sequence>
<reference evidence="1" key="1">
    <citation type="journal article" date="2014" name="Front. Microbiol.">
        <title>High frequency of phylogenetically diverse reductive dehalogenase-homologous genes in deep subseafloor sedimentary metagenomes.</title>
        <authorList>
            <person name="Kawai M."/>
            <person name="Futagami T."/>
            <person name="Toyoda A."/>
            <person name="Takaki Y."/>
            <person name="Nishi S."/>
            <person name="Hori S."/>
            <person name="Arai W."/>
            <person name="Tsubouchi T."/>
            <person name="Morono Y."/>
            <person name="Uchiyama I."/>
            <person name="Ito T."/>
            <person name="Fujiyama A."/>
            <person name="Inagaki F."/>
            <person name="Takami H."/>
        </authorList>
    </citation>
    <scope>NUCLEOTIDE SEQUENCE</scope>
    <source>
        <strain evidence="1">Expedition CK06-06</strain>
    </source>
</reference>
<accession>X1MPH7</accession>
<gene>
    <name evidence="1" type="ORF">S06H3_31192</name>
</gene>
<protein>
    <recommendedName>
        <fullName evidence="2">LTD domain-containing protein</fullName>
    </recommendedName>
</protein>
<evidence type="ECO:0000313" key="1">
    <source>
        <dbReference type="EMBL" id="GAI19936.1"/>
    </source>
</evidence>
<feature type="non-terminal residue" evidence="1">
    <location>
        <position position="1"/>
    </location>
</feature>